<dbReference type="PROSITE" id="PS51257">
    <property type="entry name" value="PROKAR_LIPOPROTEIN"/>
    <property type="match status" value="1"/>
</dbReference>
<dbReference type="EMBL" id="QTLC01000063">
    <property type="protein sequence ID" value="RDY69110.1"/>
    <property type="molecule type" value="Genomic_DNA"/>
</dbReference>
<reference evidence="2 3" key="1">
    <citation type="submission" date="2018-08" db="EMBL/GenBank/DDBJ databases">
        <title>Genome sequence of strict halophilic Halobacillus trueperi SS1 isolated from Lunsu, a salty water body of North West Himalayas.</title>
        <authorList>
            <person name="Gupta S."/>
            <person name="Sharma P."/>
            <person name="Dev K."/>
            <person name="Baumler D."/>
            <person name="Sourirajan A."/>
        </authorList>
    </citation>
    <scope>NUCLEOTIDE SEQUENCE [LARGE SCALE GENOMIC DNA]</scope>
    <source>
        <strain evidence="2 3">SS1</strain>
    </source>
</reference>
<protein>
    <recommendedName>
        <fullName evidence="4">DUF4352 domain-containing protein</fullName>
    </recommendedName>
</protein>
<evidence type="ECO:0000256" key="1">
    <source>
        <dbReference type="SAM" id="MobiDB-lite"/>
    </source>
</evidence>
<comment type="caution">
    <text evidence="2">The sequence shown here is derived from an EMBL/GenBank/DDBJ whole genome shotgun (WGS) entry which is preliminary data.</text>
</comment>
<proteinExistence type="predicted"/>
<accession>A0A3D8VI80</accession>
<feature type="compositionally biased region" description="Basic and acidic residues" evidence="1">
    <location>
        <begin position="40"/>
        <end position="56"/>
    </location>
</feature>
<organism evidence="2 3">
    <name type="scientific">Halobacillus trueperi</name>
    <dbReference type="NCBI Taxonomy" id="156205"/>
    <lineage>
        <taxon>Bacteria</taxon>
        <taxon>Bacillati</taxon>
        <taxon>Bacillota</taxon>
        <taxon>Bacilli</taxon>
        <taxon>Bacillales</taxon>
        <taxon>Bacillaceae</taxon>
        <taxon>Halobacillus</taxon>
    </lineage>
</organism>
<evidence type="ECO:0008006" key="4">
    <source>
        <dbReference type="Google" id="ProtNLM"/>
    </source>
</evidence>
<dbReference type="AlphaFoldDB" id="A0A3D8VI80"/>
<feature type="region of interest" description="Disordered" evidence="1">
    <location>
        <begin position="24"/>
        <end position="56"/>
    </location>
</feature>
<dbReference type="RefSeq" id="WP_115894843.1">
    <property type="nucleotide sequence ID" value="NZ_QTLC01000063.1"/>
</dbReference>
<evidence type="ECO:0000313" key="2">
    <source>
        <dbReference type="EMBL" id="RDY69110.1"/>
    </source>
</evidence>
<evidence type="ECO:0000313" key="3">
    <source>
        <dbReference type="Proteomes" id="UP000257032"/>
    </source>
</evidence>
<sequence>MKRFILTSLVLPILFLGACSEGNEDEEVDQTQQENDSVQEDEKKQTNEKDSDRTEVDTFGGDFEAVAHREDIEKVKVGPLTINVVVSNLVKGTITDSFILDNIGKENIDYINIGLEIDTTDEDINFSSEHLKLTTNTGESFEAPHDYMSDQVEMQYIKENYTRSRMISYLFETSTVEEVESVDFLIKAPTDNNGQPLGEDAEIQIDF</sequence>
<gene>
    <name evidence="2" type="ORF">DXT76_16780</name>
</gene>
<dbReference type="Proteomes" id="UP000257032">
    <property type="component" value="Unassembled WGS sequence"/>
</dbReference>
<name>A0A3D8VI80_9BACI</name>